<dbReference type="KEGG" id="ccac:CcaHIS019_0207930"/>
<sequence length="272" mass="29554">MSDAPDSKRQLRDAHARAAAEPTTADIYGQRHGIPDDVQAALQNVGRRNRMMVSQGRSLQPTQSLPVLPSNSAIFLSDRDAQAQARLIVKDDLRLRELQPYSSTPTNALSLSPRTRAAELAADQRLRFSADGEVVVERRRGHKRMGEGGEGDEPSDADAVNHAFPPAQVVPSRPQPVQVDDFPPVFINPTSVPELSNAMPPPPVPARAFAGMPRRQLRPTMSAPVGRLGSEQGGLRGFGMPVDEDDGFNVDDWAAEHESGEDLGGWTLSEQF</sequence>
<feature type="region of interest" description="Disordered" evidence="1">
    <location>
        <begin position="1"/>
        <end position="35"/>
    </location>
</feature>
<dbReference type="GeneID" id="85493302"/>
<feature type="compositionally biased region" description="Basic and acidic residues" evidence="1">
    <location>
        <begin position="1"/>
        <end position="18"/>
    </location>
</feature>
<gene>
    <name evidence="2" type="ORF">CcaverHIS019_0207930</name>
</gene>
<evidence type="ECO:0000256" key="1">
    <source>
        <dbReference type="SAM" id="MobiDB-lite"/>
    </source>
</evidence>
<evidence type="ECO:0000313" key="2">
    <source>
        <dbReference type="EMBL" id="BEI89431.1"/>
    </source>
</evidence>
<dbReference type="Proteomes" id="UP001233271">
    <property type="component" value="Chromosome 2"/>
</dbReference>
<dbReference type="AlphaFoldDB" id="A0AA48IE22"/>
<accession>A0AA48IE22</accession>
<name>A0AA48IE22_9TREE</name>
<dbReference type="EMBL" id="AP028213">
    <property type="protein sequence ID" value="BEI89431.1"/>
    <property type="molecule type" value="Genomic_DNA"/>
</dbReference>
<reference evidence="2" key="1">
    <citation type="journal article" date="2023" name="BMC Genomics">
        <title>Chromosome-level genome assemblies of Cutaneotrichosporon spp. (Trichosporonales, Basidiomycota) reveal imbalanced evolution between nucleotide sequences and chromosome synteny.</title>
        <authorList>
            <person name="Kobayashi Y."/>
            <person name="Kayamori A."/>
            <person name="Aoki K."/>
            <person name="Shiwa Y."/>
            <person name="Matsutani M."/>
            <person name="Fujita N."/>
            <person name="Sugita T."/>
            <person name="Iwasaki W."/>
            <person name="Tanaka N."/>
            <person name="Takashima M."/>
        </authorList>
    </citation>
    <scope>NUCLEOTIDE SEQUENCE</scope>
    <source>
        <strain evidence="2">HIS019</strain>
    </source>
</reference>
<organism evidence="2 3">
    <name type="scientific">Cutaneotrichosporon cavernicola</name>
    <dbReference type="NCBI Taxonomy" id="279322"/>
    <lineage>
        <taxon>Eukaryota</taxon>
        <taxon>Fungi</taxon>
        <taxon>Dikarya</taxon>
        <taxon>Basidiomycota</taxon>
        <taxon>Agaricomycotina</taxon>
        <taxon>Tremellomycetes</taxon>
        <taxon>Trichosporonales</taxon>
        <taxon>Trichosporonaceae</taxon>
        <taxon>Cutaneotrichosporon</taxon>
    </lineage>
</organism>
<feature type="region of interest" description="Disordered" evidence="1">
    <location>
        <begin position="220"/>
        <end position="249"/>
    </location>
</feature>
<keyword evidence="3" id="KW-1185">Reference proteome</keyword>
<evidence type="ECO:0000313" key="3">
    <source>
        <dbReference type="Proteomes" id="UP001233271"/>
    </source>
</evidence>
<protein>
    <submittedName>
        <fullName evidence="2">Uncharacterized protein</fullName>
    </submittedName>
</protein>
<proteinExistence type="predicted"/>
<dbReference type="RefSeq" id="XP_060454697.1">
    <property type="nucleotide sequence ID" value="XM_060597844.1"/>
</dbReference>